<feature type="chain" id="PRO_5032426890" evidence="1">
    <location>
        <begin position="32"/>
        <end position="222"/>
    </location>
</feature>
<dbReference type="AlphaFoldDB" id="A0A829YDC8"/>
<keyword evidence="1" id="KW-0732">Signal</keyword>
<evidence type="ECO:0000313" key="2">
    <source>
        <dbReference type="EMBL" id="GFE81250.1"/>
    </source>
</evidence>
<dbReference type="InterPro" id="IPR011727">
    <property type="entry name" value="CHP02117"/>
</dbReference>
<organism evidence="2 3">
    <name type="scientific">Steroidobacter agaridevorans</name>
    <dbReference type="NCBI Taxonomy" id="2695856"/>
    <lineage>
        <taxon>Bacteria</taxon>
        <taxon>Pseudomonadati</taxon>
        <taxon>Pseudomonadota</taxon>
        <taxon>Gammaproteobacteria</taxon>
        <taxon>Steroidobacterales</taxon>
        <taxon>Steroidobacteraceae</taxon>
        <taxon>Steroidobacter</taxon>
    </lineage>
</organism>
<comment type="caution">
    <text evidence="2">The sequence shown here is derived from an EMBL/GenBank/DDBJ whole genome shotgun (WGS) entry which is preliminary data.</text>
</comment>
<sequence>MTHGFRQLLSLFATVLLTGLLSGCASNDACYAPTTPHESLHSVYVIKRAWHTGVAVAAADWPNRNWPVLADFPESRYLEFGWGDARFYQAPAGEESWWLALRAAFFSTASVVHVIGFDRPTPEALLADEVIEVRLSAEGLRKLTASIEAEFNENTPKSFGAPLLGTPEPNKFYYAKRRFFFPRMCNWWTSQRLHDGGCPIAAWSVFSANRVIREAKGFASAP</sequence>
<proteinExistence type="predicted"/>
<dbReference type="Pfam" id="PF09601">
    <property type="entry name" value="DUF2459"/>
    <property type="match status" value="1"/>
</dbReference>
<keyword evidence="3" id="KW-1185">Reference proteome</keyword>
<feature type="signal peptide" evidence="1">
    <location>
        <begin position="1"/>
        <end position="31"/>
    </location>
</feature>
<dbReference type="Proteomes" id="UP000445000">
    <property type="component" value="Unassembled WGS sequence"/>
</dbReference>
<accession>A0A829YDC8</accession>
<dbReference type="PROSITE" id="PS51257">
    <property type="entry name" value="PROKAR_LIPOPROTEIN"/>
    <property type="match status" value="1"/>
</dbReference>
<dbReference type="EMBL" id="BLJN01000003">
    <property type="protein sequence ID" value="GFE81250.1"/>
    <property type="molecule type" value="Genomic_DNA"/>
</dbReference>
<evidence type="ECO:0000256" key="1">
    <source>
        <dbReference type="SAM" id="SignalP"/>
    </source>
</evidence>
<dbReference type="RefSeq" id="WP_161812926.1">
    <property type="nucleotide sequence ID" value="NZ_BLJN01000003.1"/>
</dbReference>
<reference evidence="3" key="1">
    <citation type="submission" date="2020-01" db="EMBL/GenBank/DDBJ databases">
        <title>'Steroidobacter agaridevorans' sp. nov., agar-degrading bacteria isolated from rhizosphere soils.</title>
        <authorList>
            <person name="Ikenaga M."/>
            <person name="Kataoka M."/>
            <person name="Murouchi A."/>
            <person name="Katsuragi S."/>
            <person name="Sakai M."/>
        </authorList>
    </citation>
    <scope>NUCLEOTIDE SEQUENCE [LARGE SCALE GENOMIC DNA]</scope>
    <source>
        <strain evidence="3">YU21-B</strain>
    </source>
</reference>
<protein>
    <submittedName>
        <fullName evidence="2">Membrane protein</fullName>
    </submittedName>
</protein>
<evidence type="ECO:0000313" key="3">
    <source>
        <dbReference type="Proteomes" id="UP000445000"/>
    </source>
</evidence>
<gene>
    <name evidence="2" type="ORF">GCM10011487_32500</name>
</gene>
<name>A0A829YDC8_9GAMM</name>